<comment type="caution">
    <text evidence="1">The sequence shown here is derived from an EMBL/GenBank/DDBJ whole genome shotgun (WGS) entry which is preliminary data.</text>
</comment>
<evidence type="ECO:0000313" key="1">
    <source>
        <dbReference type="EMBL" id="CAF5140417.1"/>
    </source>
</evidence>
<sequence length="47" mass="4812">GGSSLGTSSFSRSSLLSPSSLIIPLITNNLSFESFHSLNDGALSSIL</sequence>
<feature type="non-terminal residue" evidence="1">
    <location>
        <position position="1"/>
    </location>
</feature>
<dbReference type="Proteomes" id="UP000681720">
    <property type="component" value="Unassembled WGS sequence"/>
</dbReference>
<reference evidence="1" key="1">
    <citation type="submission" date="2021-02" db="EMBL/GenBank/DDBJ databases">
        <authorList>
            <person name="Nowell W R."/>
        </authorList>
    </citation>
    <scope>NUCLEOTIDE SEQUENCE</scope>
</reference>
<evidence type="ECO:0000313" key="2">
    <source>
        <dbReference type="Proteomes" id="UP000681720"/>
    </source>
</evidence>
<protein>
    <submittedName>
        <fullName evidence="1">Uncharacterized protein</fullName>
    </submittedName>
</protein>
<accession>A0A8S3FWA8</accession>
<organism evidence="1 2">
    <name type="scientific">Rotaria magnacalcarata</name>
    <dbReference type="NCBI Taxonomy" id="392030"/>
    <lineage>
        <taxon>Eukaryota</taxon>
        <taxon>Metazoa</taxon>
        <taxon>Spiralia</taxon>
        <taxon>Gnathifera</taxon>
        <taxon>Rotifera</taxon>
        <taxon>Eurotatoria</taxon>
        <taxon>Bdelloidea</taxon>
        <taxon>Philodinida</taxon>
        <taxon>Philodinidae</taxon>
        <taxon>Rotaria</taxon>
    </lineage>
</organism>
<dbReference type="AlphaFoldDB" id="A0A8S3FWA8"/>
<name>A0A8S3FWA8_9BILA</name>
<proteinExistence type="predicted"/>
<gene>
    <name evidence="1" type="ORF">GIL414_LOCUS64453</name>
</gene>
<dbReference type="EMBL" id="CAJOBJ010278047">
    <property type="protein sequence ID" value="CAF5140417.1"/>
    <property type="molecule type" value="Genomic_DNA"/>
</dbReference>